<name>Q03G28_PEDPA</name>
<proteinExistence type="predicted"/>
<gene>
    <name evidence="2" type="ordered locus">PEPE_0783</name>
</gene>
<dbReference type="RefSeq" id="WP_011673256.1">
    <property type="nucleotide sequence ID" value="NC_008525.1"/>
</dbReference>
<dbReference type="KEGG" id="ppe:PEPE_0783"/>
<dbReference type="OrthoDB" id="3189403at2"/>
<protein>
    <submittedName>
        <fullName evidence="2">Phage portal protein, SPP1 Gp6-like protein</fullName>
    </submittedName>
</protein>
<dbReference type="AlphaFoldDB" id="Q03G28"/>
<dbReference type="NCBIfam" id="TIGR01538">
    <property type="entry name" value="portal_SPP1"/>
    <property type="match status" value="1"/>
</dbReference>
<evidence type="ECO:0000313" key="3">
    <source>
        <dbReference type="Proteomes" id="UP000000773"/>
    </source>
</evidence>
<organism evidence="2 3">
    <name type="scientific">Pediococcus pentosaceus (strain ATCC 25745 / CCUG 21536 / LMG 10740 / 183-1w)</name>
    <dbReference type="NCBI Taxonomy" id="278197"/>
    <lineage>
        <taxon>Bacteria</taxon>
        <taxon>Bacillati</taxon>
        <taxon>Bacillota</taxon>
        <taxon>Bacilli</taxon>
        <taxon>Lactobacillales</taxon>
        <taxon>Lactobacillaceae</taxon>
        <taxon>Pediococcus</taxon>
    </lineage>
</organism>
<dbReference type="GeneID" id="33062129"/>
<feature type="region of interest" description="Disordered" evidence="1">
    <location>
        <begin position="435"/>
        <end position="467"/>
    </location>
</feature>
<reference evidence="2 3" key="1">
    <citation type="journal article" date="2006" name="Proc. Natl. Acad. Sci. U.S.A.">
        <title>Comparative genomics of the lactic acid bacteria.</title>
        <authorList>
            <person name="Makarova K."/>
            <person name="Slesarev A."/>
            <person name="Wolf Y."/>
            <person name="Sorokin A."/>
            <person name="Mirkin B."/>
            <person name="Koonin E."/>
            <person name="Pavlov A."/>
            <person name="Pavlova N."/>
            <person name="Karamychev V."/>
            <person name="Polouchine N."/>
            <person name="Shakhova V."/>
            <person name="Grigoriev I."/>
            <person name="Lou Y."/>
            <person name="Rohksar D."/>
            <person name="Lucas S."/>
            <person name="Huang K."/>
            <person name="Goodstein D.M."/>
            <person name="Hawkins T."/>
            <person name="Plengvidhya V."/>
            <person name="Welker D."/>
            <person name="Hughes J."/>
            <person name="Goh Y."/>
            <person name="Benson A."/>
            <person name="Baldwin K."/>
            <person name="Lee J.H."/>
            <person name="Diaz-Muniz I."/>
            <person name="Dosti B."/>
            <person name="Smeianov V."/>
            <person name="Wechter W."/>
            <person name="Barabote R."/>
            <person name="Lorca G."/>
            <person name="Altermann E."/>
            <person name="Barrangou R."/>
            <person name="Ganesan B."/>
            <person name="Xie Y."/>
            <person name="Rawsthorne H."/>
            <person name="Tamir D."/>
            <person name="Parker C."/>
            <person name="Breidt F."/>
            <person name="Broadbent J."/>
            <person name="Hutkins R."/>
            <person name="O'Sullivan D."/>
            <person name="Steele J."/>
            <person name="Unlu G."/>
            <person name="Saier M."/>
            <person name="Klaenhammer T."/>
            <person name="Richardson P."/>
            <person name="Kozyavkin S."/>
            <person name="Weimer B."/>
            <person name="Mills D."/>
        </authorList>
    </citation>
    <scope>NUCLEOTIDE SEQUENCE [LARGE SCALE GENOMIC DNA]</scope>
    <source>
        <strain evidence="3">ATCC 25745 / CCUG 21536 / LMG 10740 / 183-1w</strain>
    </source>
</reference>
<evidence type="ECO:0000256" key="1">
    <source>
        <dbReference type="SAM" id="MobiDB-lite"/>
    </source>
</evidence>
<dbReference type="STRING" id="278197.PEPE_0783"/>
<feature type="compositionally biased region" description="Polar residues" evidence="1">
    <location>
        <begin position="443"/>
        <end position="456"/>
    </location>
</feature>
<dbReference type="HOGENOM" id="CLU_034083_2_0_9"/>
<dbReference type="Pfam" id="PF05133">
    <property type="entry name" value="SPP1_portal"/>
    <property type="match status" value="1"/>
</dbReference>
<dbReference type="InterPro" id="IPR021145">
    <property type="entry name" value="Portal_protein_SPP1_Gp6-like"/>
</dbReference>
<dbReference type="eggNOG" id="ENOG502Z7Z6">
    <property type="taxonomic scope" value="Bacteria"/>
</dbReference>
<dbReference type="Proteomes" id="UP000000773">
    <property type="component" value="Chromosome"/>
</dbReference>
<sequence length="467" mass="52607">MIIDITVMGKGSIINGTTFVFPKDADLTADEIRSFISANDEFAKEYDKKWQMYIGNHAILHKNAKDHGPDNKLVNNLAHYIVETFNGYFMGIPPKITLDDDTDNEKLQQWNDTNSFQDKLNEISKQADVYGRSIAFLFQNENSETGVAYSSPMNSFIIYDDSVLHEPLAFVRYTRDKNNILSGQVYTDNEWYSFDDSANRAGEVNANQFGQVPAVEFFDNEERQGVFENAMTLIDALNNVVSQKANQVEYFDNGYLSMLGLNLDEDNDGKPELNLDGNQIIYSPDADATNAKVEFLAKPDGDNMQEHLTDRLINTIYQVCMVANLNDESFSGNSSGVALQYKLLPMKNMAANKERKFTQALRKLYKIAFGVETILDTTKTEAWQDLKFQFTRNLPVNLADEASTAKDLVGLVSQETLLSTLSFVDDAKNEIKRMKEEQKEQIKSSLEATDNLTDQQKAGVGNGKAEE</sequence>
<accession>Q03G28</accession>
<evidence type="ECO:0000313" key="2">
    <source>
        <dbReference type="EMBL" id="ABJ67844.1"/>
    </source>
</evidence>
<dbReference type="InterPro" id="IPR006428">
    <property type="entry name" value="Portal_SPP1-type"/>
</dbReference>
<dbReference type="EMBL" id="CP000422">
    <property type="protein sequence ID" value="ABJ67844.1"/>
    <property type="molecule type" value="Genomic_DNA"/>
</dbReference>